<gene>
    <name evidence="3" type="ORF">FHR84_003269</name>
</gene>
<protein>
    <submittedName>
        <fullName evidence="3">Glycosyltransferase involved in cell wall biosynthesis</fullName>
    </submittedName>
</protein>
<evidence type="ECO:0000313" key="3">
    <source>
        <dbReference type="EMBL" id="NYH79920.1"/>
    </source>
</evidence>
<name>A0A852Z149_9ACTN</name>
<feature type="domain" description="Galactosyltransferase C-terminal" evidence="2">
    <location>
        <begin position="115"/>
        <end position="161"/>
    </location>
</feature>
<dbReference type="Pfam" id="PF02709">
    <property type="entry name" value="Glyco_transf_7C"/>
    <property type="match status" value="1"/>
</dbReference>
<dbReference type="InterPro" id="IPR029044">
    <property type="entry name" value="Nucleotide-diphossugar_trans"/>
</dbReference>
<accession>A0A852Z149</accession>
<comment type="caution">
    <text evidence="3">The sequence shown here is derived from an EMBL/GenBank/DDBJ whole genome shotgun (WGS) entry which is preliminary data.</text>
</comment>
<dbReference type="SUPFAM" id="SSF53448">
    <property type="entry name" value="Nucleotide-diphospho-sugar transferases"/>
    <property type="match status" value="1"/>
</dbReference>
<keyword evidence="4" id="KW-1185">Reference proteome</keyword>
<evidence type="ECO:0000256" key="1">
    <source>
        <dbReference type="ARBA" id="ARBA00022679"/>
    </source>
</evidence>
<proteinExistence type="predicted"/>
<dbReference type="Gene3D" id="3.90.550.10">
    <property type="entry name" value="Spore Coat Polysaccharide Biosynthesis Protein SpsA, Chain A"/>
    <property type="match status" value="1"/>
</dbReference>
<evidence type="ECO:0000259" key="2">
    <source>
        <dbReference type="Pfam" id="PF02709"/>
    </source>
</evidence>
<sequence>MYDEVAIVVPWRRSAPERSDNLCRVVDHFARTLPGCPLYLSDDPGYAVFNRSASRNRGVRAAHAHGFATAVVCDADILIEPEALYAALACCQQEHRLQLPYTRCLLCDSSGRTLYEYPDSVGGAWVIPCAAYLRVWGCDPHFLGWGYEDTAFWRVCDTLLGTRRHEGSVRHLWHPPCATQQPGRPEMERALRRGQRYADAHGDPEAIRCVRSTAEP</sequence>
<evidence type="ECO:0000313" key="4">
    <source>
        <dbReference type="Proteomes" id="UP000548304"/>
    </source>
</evidence>
<dbReference type="GO" id="GO:0016740">
    <property type="term" value="F:transferase activity"/>
    <property type="evidence" value="ECO:0007669"/>
    <property type="project" value="UniProtKB-KW"/>
</dbReference>
<dbReference type="Proteomes" id="UP000548304">
    <property type="component" value="Unassembled WGS sequence"/>
</dbReference>
<organism evidence="3 4">
    <name type="scientific">Actinopolyspora biskrensis</name>
    <dbReference type="NCBI Taxonomy" id="1470178"/>
    <lineage>
        <taxon>Bacteria</taxon>
        <taxon>Bacillati</taxon>
        <taxon>Actinomycetota</taxon>
        <taxon>Actinomycetes</taxon>
        <taxon>Actinopolysporales</taxon>
        <taxon>Actinopolysporaceae</taxon>
        <taxon>Actinopolyspora</taxon>
    </lineage>
</organism>
<reference evidence="3 4" key="1">
    <citation type="submission" date="2020-07" db="EMBL/GenBank/DDBJ databases">
        <title>Genomic Encyclopedia of Type Strains, Phase III (KMG-III): the genomes of soil and plant-associated and newly described type strains.</title>
        <authorList>
            <person name="Whitman W."/>
        </authorList>
    </citation>
    <scope>NUCLEOTIDE SEQUENCE [LARGE SCALE GENOMIC DNA]</scope>
    <source>
        <strain evidence="3 4">CECT 8576</strain>
    </source>
</reference>
<dbReference type="InterPro" id="IPR027791">
    <property type="entry name" value="Galactosyl_T_C"/>
</dbReference>
<dbReference type="RefSeq" id="WP_179536310.1">
    <property type="nucleotide sequence ID" value="NZ_JACBYW010000006.1"/>
</dbReference>
<keyword evidence="1 3" id="KW-0808">Transferase</keyword>
<dbReference type="AlphaFoldDB" id="A0A852Z149"/>
<dbReference type="EMBL" id="JACBYW010000006">
    <property type="protein sequence ID" value="NYH79920.1"/>
    <property type="molecule type" value="Genomic_DNA"/>
</dbReference>